<keyword evidence="1" id="KW-0863">Zinc-finger</keyword>
<evidence type="ECO:0000313" key="4">
    <source>
        <dbReference type="Proteomes" id="UP001457282"/>
    </source>
</evidence>
<evidence type="ECO:0000256" key="1">
    <source>
        <dbReference type="PROSITE-ProRule" id="PRU00047"/>
    </source>
</evidence>
<keyword evidence="1" id="KW-0479">Metal-binding</keyword>
<dbReference type="PANTHER" id="PTHR47481:SF30">
    <property type="entry name" value="CCHC-TYPE DOMAIN-CONTAINING PROTEIN"/>
    <property type="match status" value="1"/>
</dbReference>
<dbReference type="Pfam" id="PF14223">
    <property type="entry name" value="Retrotran_gag_2"/>
    <property type="match status" value="1"/>
</dbReference>
<gene>
    <name evidence="3" type="ORF">M0R45_019327</name>
</gene>
<dbReference type="Proteomes" id="UP001457282">
    <property type="component" value="Unassembled WGS sequence"/>
</dbReference>
<proteinExistence type="predicted"/>
<dbReference type="EMBL" id="JBEDUW010000004">
    <property type="protein sequence ID" value="KAK9932077.1"/>
    <property type="molecule type" value="Genomic_DNA"/>
</dbReference>
<reference evidence="3 4" key="1">
    <citation type="journal article" date="2023" name="G3 (Bethesda)">
        <title>A chromosome-length genome assembly and annotation of blackberry (Rubus argutus, cv. 'Hillquist').</title>
        <authorList>
            <person name="Bruna T."/>
            <person name="Aryal R."/>
            <person name="Dudchenko O."/>
            <person name="Sargent D.J."/>
            <person name="Mead D."/>
            <person name="Buti M."/>
            <person name="Cavallini A."/>
            <person name="Hytonen T."/>
            <person name="Andres J."/>
            <person name="Pham M."/>
            <person name="Weisz D."/>
            <person name="Mascagni F."/>
            <person name="Usai G."/>
            <person name="Natali L."/>
            <person name="Bassil N."/>
            <person name="Fernandez G.E."/>
            <person name="Lomsadze A."/>
            <person name="Armour M."/>
            <person name="Olukolu B."/>
            <person name="Poorten T."/>
            <person name="Britton C."/>
            <person name="Davik J."/>
            <person name="Ashrafi H."/>
            <person name="Aiden E.L."/>
            <person name="Borodovsky M."/>
            <person name="Worthington M."/>
        </authorList>
    </citation>
    <scope>NUCLEOTIDE SEQUENCE [LARGE SCALE GENOMIC DNA]</scope>
    <source>
        <strain evidence="3">PI 553951</strain>
    </source>
</reference>
<dbReference type="PANTHER" id="PTHR47481">
    <property type="match status" value="1"/>
</dbReference>
<accession>A0AAW1X5S0</accession>
<dbReference type="AlphaFoldDB" id="A0AAW1X5S0"/>
<feature type="domain" description="CCHC-type" evidence="2">
    <location>
        <begin position="175"/>
        <end position="188"/>
    </location>
</feature>
<protein>
    <recommendedName>
        <fullName evidence="2">CCHC-type domain-containing protein</fullName>
    </recommendedName>
</protein>
<evidence type="ECO:0000259" key="2">
    <source>
        <dbReference type="PROSITE" id="PS50158"/>
    </source>
</evidence>
<evidence type="ECO:0000313" key="3">
    <source>
        <dbReference type="EMBL" id="KAK9932077.1"/>
    </source>
</evidence>
<dbReference type="InterPro" id="IPR001878">
    <property type="entry name" value="Znf_CCHC"/>
</dbReference>
<keyword evidence="4" id="KW-1185">Reference proteome</keyword>
<dbReference type="InterPro" id="IPR036875">
    <property type="entry name" value="Znf_CCHC_sf"/>
</dbReference>
<comment type="caution">
    <text evidence="3">The sequence shown here is derived from an EMBL/GenBank/DDBJ whole genome shotgun (WGS) entry which is preliminary data.</text>
</comment>
<name>A0AAW1X5S0_RUBAR</name>
<organism evidence="3 4">
    <name type="scientific">Rubus argutus</name>
    <name type="common">Southern blackberry</name>
    <dbReference type="NCBI Taxonomy" id="59490"/>
    <lineage>
        <taxon>Eukaryota</taxon>
        <taxon>Viridiplantae</taxon>
        <taxon>Streptophyta</taxon>
        <taxon>Embryophyta</taxon>
        <taxon>Tracheophyta</taxon>
        <taxon>Spermatophyta</taxon>
        <taxon>Magnoliopsida</taxon>
        <taxon>eudicotyledons</taxon>
        <taxon>Gunneridae</taxon>
        <taxon>Pentapetalae</taxon>
        <taxon>rosids</taxon>
        <taxon>fabids</taxon>
        <taxon>Rosales</taxon>
        <taxon>Rosaceae</taxon>
        <taxon>Rosoideae</taxon>
        <taxon>Rosoideae incertae sedis</taxon>
        <taxon>Rubus</taxon>
    </lineage>
</organism>
<dbReference type="SUPFAM" id="SSF57756">
    <property type="entry name" value="Retrovirus zinc finger-like domains"/>
    <property type="match status" value="1"/>
</dbReference>
<dbReference type="GO" id="GO:0008270">
    <property type="term" value="F:zinc ion binding"/>
    <property type="evidence" value="ECO:0007669"/>
    <property type="project" value="UniProtKB-KW"/>
</dbReference>
<sequence>MSSAATWFSLEKRYASQGQNRILQLHSELLCTMRGDLSISDSLDKINDVADNLTLIGNPVSDTDLVSIIMINIGAVYETTVSSAQARDTSISYDALKALLLSAERSRGHAGNFTGGGRGMSSRGVFSGRNAPSSSSHFHNGCSGPRISFILGPGPSNAASSSSNSGFSTVNQPSCQICGEAGHSALDCYNRMNLAYEGRV</sequence>
<dbReference type="GO" id="GO:0003676">
    <property type="term" value="F:nucleic acid binding"/>
    <property type="evidence" value="ECO:0007669"/>
    <property type="project" value="InterPro"/>
</dbReference>
<dbReference type="PROSITE" id="PS50158">
    <property type="entry name" value="ZF_CCHC"/>
    <property type="match status" value="1"/>
</dbReference>
<keyword evidence="1" id="KW-0862">Zinc</keyword>